<dbReference type="GO" id="GO:0017000">
    <property type="term" value="P:antibiotic biosynthetic process"/>
    <property type="evidence" value="ECO:0007669"/>
    <property type="project" value="UniProtKB-ARBA"/>
</dbReference>
<name>A0A9W9JDV9_9EURO</name>
<dbReference type="GO" id="GO:0072330">
    <property type="term" value="P:monocarboxylic acid biosynthetic process"/>
    <property type="evidence" value="ECO:0007669"/>
    <property type="project" value="UniProtKB-ARBA"/>
</dbReference>
<evidence type="ECO:0000259" key="3">
    <source>
        <dbReference type="Pfam" id="PF00561"/>
    </source>
</evidence>
<keyword evidence="5" id="KW-1185">Reference proteome</keyword>
<comment type="caution">
    <text evidence="4">The sequence shown here is derived from an EMBL/GenBank/DDBJ whole genome shotgun (WGS) entry which is preliminary data.</text>
</comment>
<evidence type="ECO:0000256" key="1">
    <source>
        <dbReference type="ARBA" id="ARBA00010088"/>
    </source>
</evidence>
<evidence type="ECO:0000313" key="5">
    <source>
        <dbReference type="Proteomes" id="UP001150904"/>
    </source>
</evidence>
<dbReference type="EMBL" id="JAPQKR010000015">
    <property type="protein sequence ID" value="KAJ5195238.1"/>
    <property type="molecule type" value="Genomic_DNA"/>
</dbReference>
<feature type="domain" description="AB hydrolase-1" evidence="3">
    <location>
        <begin position="33"/>
        <end position="288"/>
    </location>
</feature>
<dbReference type="GO" id="GO:0006508">
    <property type="term" value="P:proteolysis"/>
    <property type="evidence" value="ECO:0007669"/>
    <property type="project" value="InterPro"/>
</dbReference>
<dbReference type="NCBIfam" id="TIGR01250">
    <property type="entry name" value="pro_imino_pep_2"/>
    <property type="match status" value="1"/>
</dbReference>
<dbReference type="SUPFAM" id="SSF53474">
    <property type="entry name" value="alpha/beta-Hydrolases"/>
    <property type="match status" value="1"/>
</dbReference>
<reference evidence="4" key="1">
    <citation type="submission" date="2022-12" db="EMBL/GenBank/DDBJ databases">
        <authorList>
            <person name="Petersen C."/>
        </authorList>
    </citation>
    <scope>NUCLEOTIDE SEQUENCE</scope>
    <source>
        <strain evidence="4">IBT 15544</strain>
    </source>
</reference>
<sequence>MSNREGSIRFEIPNVQEQCFTWYRAFGDINKTPPLILIHGGPGAGSDYHLDLAKPLVAAGIPCIFYDQVGCGRSSLIREKAEDESFWGFDLFCAELDNLVDHLELRKVGFSIYGHSWGGMLASIYAGRKPRGLHKLVIANSIPSSALSAKECERLFRLLPVDDAIIQMDADGDYDNPAYREACLRFMKKHFCTLDPWPAVLSQATLGNSTKMWKTNGKKATSLIRQPGFMYHYDAIPTAGDIEVPTLLLTGRYDKNNEAIMGPWFRSIPRVKWAVLEKSSHNPALEEPARLAELLTNFLL</sequence>
<dbReference type="Proteomes" id="UP001150904">
    <property type="component" value="Unassembled WGS sequence"/>
</dbReference>
<dbReference type="InterPro" id="IPR029058">
    <property type="entry name" value="AB_hydrolase_fold"/>
</dbReference>
<dbReference type="Pfam" id="PF00561">
    <property type="entry name" value="Abhydrolase_1"/>
    <property type="match status" value="1"/>
</dbReference>
<dbReference type="InterPro" id="IPR002410">
    <property type="entry name" value="Peptidase_S33"/>
</dbReference>
<evidence type="ECO:0000256" key="2">
    <source>
        <dbReference type="ARBA" id="ARBA00022801"/>
    </source>
</evidence>
<gene>
    <name evidence="4" type="ORF">N7498_008676</name>
</gene>
<dbReference type="PRINTS" id="PR00793">
    <property type="entry name" value="PROAMNOPTASE"/>
</dbReference>
<dbReference type="PANTHER" id="PTHR43194:SF2">
    <property type="entry name" value="PEROXISOMAL MEMBRANE PROTEIN LPX1"/>
    <property type="match status" value="1"/>
</dbReference>
<dbReference type="GO" id="GO:0008233">
    <property type="term" value="F:peptidase activity"/>
    <property type="evidence" value="ECO:0007669"/>
    <property type="project" value="InterPro"/>
</dbReference>
<dbReference type="InterPro" id="IPR050228">
    <property type="entry name" value="Carboxylesterase_BioH"/>
</dbReference>
<dbReference type="OrthoDB" id="190201at2759"/>
<dbReference type="InterPro" id="IPR000073">
    <property type="entry name" value="AB_hydrolase_1"/>
</dbReference>
<reference evidence="4" key="2">
    <citation type="journal article" date="2023" name="IMA Fungus">
        <title>Comparative genomic study of the Penicillium genus elucidates a diverse pangenome and 15 lateral gene transfer events.</title>
        <authorList>
            <person name="Petersen C."/>
            <person name="Sorensen T."/>
            <person name="Nielsen M.R."/>
            <person name="Sondergaard T.E."/>
            <person name="Sorensen J.L."/>
            <person name="Fitzpatrick D.A."/>
            <person name="Frisvad J.C."/>
            <person name="Nielsen K.L."/>
        </authorList>
    </citation>
    <scope>NUCLEOTIDE SEQUENCE</scope>
    <source>
        <strain evidence="4">IBT 15544</strain>
    </source>
</reference>
<comment type="similarity">
    <text evidence="1">Belongs to the peptidase S33 family.</text>
</comment>
<protein>
    <recommendedName>
        <fullName evidence="3">AB hydrolase-1 domain-containing protein</fullName>
    </recommendedName>
</protein>
<keyword evidence="2" id="KW-0378">Hydrolase</keyword>
<proteinExistence type="inferred from homology"/>
<organism evidence="4 5">
    <name type="scientific">Penicillium cinerascens</name>
    <dbReference type="NCBI Taxonomy" id="70096"/>
    <lineage>
        <taxon>Eukaryota</taxon>
        <taxon>Fungi</taxon>
        <taxon>Dikarya</taxon>
        <taxon>Ascomycota</taxon>
        <taxon>Pezizomycotina</taxon>
        <taxon>Eurotiomycetes</taxon>
        <taxon>Eurotiomycetidae</taxon>
        <taxon>Eurotiales</taxon>
        <taxon>Aspergillaceae</taxon>
        <taxon>Penicillium</taxon>
    </lineage>
</organism>
<dbReference type="RefSeq" id="XP_058305726.1">
    <property type="nucleotide sequence ID" value="XM_058455738.1"/>
</dbReference>
<dbReference type="Gene3D" id="3.40.50.1820">
    <property type="entry name" value="alpha/beta hydrolase"/>
    <property type="match status" value="1"/>
</dbReference>
<evidence type="ECO:0000313" key="4">
    <source>
        <dbReference type="EMBL" id="KAJ5195238.1"/>
    </source>
</evidence>
<accession>A0A9W9JDV9</accession>
<dbReference type="PANTHER" id="PTHR43194">
    <property type="entry name" value="HYDROLASE ALPHA/BETA FOLD FAMILY"/>
    <property type="match status" value="1"/>
</dbReference>
<dbReference type="AlphaFoldDB" id="A0A9W9JDV9"/>
<dbReference type="GeneID" id="83183039"/>
<dbReference type="InterPro" id="IPR005945">
    <property type="entry name" value="Pro_imino_pep"/>
</dbReference>
<dbReference type="PIRSF" id="PIRSF005539">
    <property type="entry name" value="Pept_S33_TRI_F1"/>
    <property type="match status" value="1"/>
</dbReference>